<evidence type="ECO:0000313" key="3">
    <source>
        <dbReference type="Proteomes" id="UP000198906"/>
    </source>
</evidence>
<dbReference type="SUPFAM" id="SSF46689">
    <property type="entry name" value="Homeodomain-like"/>
    <property type="match status" value="1"/>
</dbReference>
<dbReference type="InterPro" id="IPR009057">
    <property type="entry name" value="Homeodomain-like_sf"/>
</dbReference>
<feature type="compositionally biased region" description="Basic and acidic residues" evidence="1">
    <location>
        <begin position="170"/>
        <end position="180"/>
    </location>
</feature>
<dbReference type="AlphaFoldDB" id="A0A1C6RRB6"/>
<dbReference type="STRING" id="47866.GA0074694_2792"/>
<dbReference type="CDD" id="cd00085">
    <property type="entry name" value="HNHc"/>
    <property type="match status" value="1"/>
</dbReference>
<organism evidence="2 3">
    <name type="scientific">Micromonospora inyonensis</name>
    <dbReference type="NCBI Taxonomy" id="47866"/>
    <lineage>
        <taxon>Bacteria</taxon>
        <taxon>Bacillati</taxon>
        <taxon>Actinomycetota</taxon>
        <taxon>Actinomycetes</taxon>
        <taxon>Micromonosporales</taxon>
        <taxon>Micromonosporaceae</taxon>
        <taxon>Micromonospora</taxon>
    </lineage>
</organism>
<dbReference type="GO" id="GO:0004519">
    <property type="term" value="F:endonuclease activity"/>
    <property type="evidence" value="ECO:0007669"/>
    <property type="project" value="UniProtKB-KW"/>
</dbReference>
<feature type="region of interest" description="Disordered" evidence="1">
    <location>
        <begin position="150"/>
        <end position="180"/>
    </location>
</feature>
<dbReference type="EMBL" id="FMHU01000001">
    <property type="protein sequence ID" value="SCL19727.1"/>
    <property type="molecule type" value="Genomic_DNA"/>
</dbReference>
<keyword evidence="2" id="KW-0255">Endonuclease</keyword>
<dbReference type="Proteomes" id="UP000198906">
    <property type="component" value="Unassembled WGS sequence"/>
</dbReference>
<evidence type="ECO:0000256" key="1">
    <source>
        <dbReference type="SAM" id="MobiDB-lite"/>
    </source>
</evidence>
<dbReference type="InterPro" id="IPR003615">
    <property type="entry name" value="HNH_nuc"/>
</dbReference>
<reference evidence="3" key="1">
    <citation type="submission" date="2016-06" db="EMBL/GenBank/DDBJ databases">
        <authorList>
            <person name="Varghese N."/>
        </authorList>
    </citation>
    <scope>NUCLEOTIDE SEQUENCE [LARGE SCALE GENOMIC DNA]</scope>
    <source>
        <strain evidence="3">DSM 46123</strain>
    </source>
</reference>
<protein>
    <submittedName>
        <fullName evidence="2">HNH endonuclease</fullName>
    </submittedName>
</protein>
<dbReference type="RefSeq" id="WP_091457960.1">
    <property type="nucleotide sequence ID" value="NZ_FMHU01000001.1"/>
</dbReference>
<keyword evidence="2" id="KW-0540">Nuclease</keyword>
<accession>A0A1C6RRB6</accession>
<name>A0A1C6RRB6_9ACTN</name>
<evidence type="ECO:0000313" key="2">
    <source>
        <dbReference type="EMBL" id="SCL19727.1"/>
    </source>
</evidence>
<sequence length="304" mass="33398">MVRYRYTPEVLADAAARARNVTDVMRLLGVRISDGSHAHISRQLKRFGVDTSHFTGRPPGLRGPRRRVSSTMLLVQLPKGSRRTPGTRLKWALCDIGVPERCEECDVGTTWRGGPLTLHVDHINGDFLDNRPPNLRLLCPNCHSQTATYAGRNRRSALAPASAGQPPTGREPDRIAHPRPLDPRHVEALVRQVAAGAMTAVEAGRRIGCHRNHVYRLRHRLEQTGTTAPRPRVPHGSVVDHALVVRYALANPDLGPRKLADLIRAATDGRERPSHGTVSNVLRAAGLHTARARRTRLSGQAGVV</sequence>
<proteinExistence type="predicted"/>
<keyword evidence="3" id="KW-1185">Reference proteome</keyword>
<gene>
    <name evidence="2" type="ORF">GA0074694_2792</name>
</gene>
<keyword evidence="2" id="KW-0378">Hydrolase</keyword>